<dbReference type="EMBL" id="CM039435">
    <property type="protein sequence ID" value="KAI4316784.1"/>
    <property type="molecule type" value="Genomic_DNA"/>
</dbReference>
<keyword evidence="2" id="KW-1185">Reference proteome</keyword>
<evidence type="ECO:0000313" key="1">
    <source>
        <dbReference type="EMBL" id="KAI4316784.1"/>
    </source>
</evidence>
<reference evidence="1 2" key="1">
    <citation type="journal article" date="2022" name="DNA Res.">
        <title>Chromosomal-level genome assembly of the orchid tree Bauhinia variegata (Leguminosae; Cercidoideae) supports the allotetraploid origin hypothesis of Bauhinia.</title>
        <authorList>
            <person name="Zhong Y."/>
            <person name="Chen Y."/>
            <person name="Zheng D."/>
            <person name="Pang J."/>
            <person name="Liu Y."/>
            <person name="Luo S."/>
            <person name="Meng S."/>
            <person name="Qian L."/>
            <person name="Wei D."/>
            <person name="Dai S."/>
            <person name="Zhou R."/>
        </authorList>
    </citation>
    <scope>NUCLEOTIDE SEQUENCE [LARGE SCALE GENOMIC DNA]</scope>
    <source>
        <strain evidence="1">BV-YZ2020</strain>
    </source>
</reference>
<sequence>MCQIPIINCKVAKVNATQDLKTEQRVDNHLMILRLRRKGNGQWVTDVDSHRLEVGNKETNHGYALDYYVSIESDIFVPTYKGHMAKLVEGHRRYLGFRKTILLDRKLLVELIDQYKNGTINWNQFSAEVKATHADRLGNPTARSVVPGKPKLEDYFYTNPQECTDLHGI</sequence>
<proteinExistence type="predicted"/>
<dbReference type="Proteomes" id="UP000828941">
    <property type="component" value="Chromosome 10"/>
</dbReference>
<comment type="caution">
    <text evidence="1">The sequence shown here is derived from an EMBL/GenBank/DDBJ whole genome shotgun (WGS) entry which is preliminary data.</text>
</comment>
<organism evidence="1 2">
    <name type="scientific">Bauhinia variegata</name>
    <name type="common">Purple orchid tree</name>
    <name type="synonym">Phanera variegata</name>
    <dbReference type="NCBI Taxonomy" id="167791"/>
    <lineage>
        <taxon>Eukaryota</taxon>
        <taxon>Viridiplantae</taxon>
        <taxon>Streptophyta</taxon>
        <taxon>Embryophyta</taxon>
        <taxon>Tracheophyta</taxon>
        <taxon>Spermatophyta</taxon>
        <taxon>Magnoliopsida</taxon>
        <taxon>eudicotyledons</taxon>
        <taxon>Gunneridae</taxon>
        <taxon>Pentapetalae</taxon>
        <taxon>rosids</taxon>
        <taxon>fabids</taxon>
        <taxon>Fabales</taxon>
        <taxon>Fabaceae</taxon>
        <taxon>Cercidoideae</taxon>
        <taxon>Cercideae</taxon>
        <taxon>Bauhiniinae</taxon>
        <taxon>Bauhinia</taxon>
    </lineage>
</organism>
<accession>A0ACB9LY57</accession>
<protein>
    <submittedName>
        <fullName evidence="1">Uncharacterized protein</fullName>
    </submittedName>
</protein>
<evidence type="ECO:0000313" key="2">
    <source>
        <dbReference type="Proteomes" id="UP000828941"/>
    </source>
</evidence>
<name>A0ACB9LY57_BAUVA</name>
<gene>
    <name evidence="1" type="ORF">L6164_024729</name>
</gene>